<dbReference type="InterPro" id="IPR001173">
    <property type="entry name" value="Glyco_trans_2-like"/>
</dbReference>
<comment type="caution">
    <text evidence="3">The sequence shown here is derived from an EMBL/GenBank/DDBJ whole genome shotgun (WGS) entry which is preliminary data.</text>
</comment>
<sequence length="314" mass="36464">MNNIKNPPLVSILIPTYNRPHYFKIALESALAQTYSNIEIIVGDDSTNNETEKLIYRHYLHKHKHITYIRNASTLGQFNNALMLLEQSNGEYINFLMDDDTFYNNKIEKMMFYFQQDLNKNLALITSYRTWIDDNGDIIEQHPSMKKLYDEDTLLNGKDFGNRMLMAGQNIIGEPTIVLFRKSLLTEPFGTLHGRKYGCSVDMASWLSLLSKGDALYITEPLSSFRLHTGQQVRHKFLEGCEDFSQLVLTSKKYGFLQDTKYYKKGLIRAYGWYKNAVKFYDLFPNLIPDKNTHARLSYCLNIITKELRAISPS</sequence>
<protein>
    <submittedName>
        <fullName evidence="3">Glycosyl transferase family 2</fullName>
    </submittedName>
</protein>
<dbReference type="CDD" id="cd00761">
    <property type="entry name" value="Glyco_tranf_GTA_type"/>
    <property type="match status" value="1"/>
</dbReference>
<dbReference type="PANTHER" id="PTHR22916:SF3">
    <property type="entry name" value="UDP-GLCNAC:BETAGAL BETA-1,3-N-ACETYLGLUCOSAMINYLTRANSFERASE-LIKE PROTEIN 1"/>
    <property type="match status" value="1"/>
</dbReference>
<dbReference type="GO" id="GO:0016758">
    <property type="term" value="F:hexosyltransferase activity"/>
    <property type="evidence" value="ECO:0007669"/>
    <property type="project" value="UniProtKB-ARBA"/>
</dbReference>
<proteinExistence type="inferred from homology"/>
<evidence type="ECO:0000259" key="2">
    <source>
        <dbReference type="Pfam" id="PF00535"/>
    </source>
</evidence>
<gene>
    <name evidence="3" type="ORF">COI74_14980</name>
</gene>
<organism evidence="3 4">
    <name type="scientific">Bacillus wiedmannii</name>
    <dbReference type="NCBI Taxonomy" id="1890302"/>
    <lineage>
        <taxon>Bacteria</taxon>
        <taxon>Bacillati</taxon>
        <taxon>Bacillota</taxon>
        <taxon>Bacilli</taxon>
        <taxon>Bacillales</taxon>
        <taxon>Bacillaceae</taxon>
        <taxon>Bacillus</taxon>
        <taxon>Bacillus cereus group</taxon>
    </lineage>
</organism>
<dbReference type="EMBL" id="NUUI01000024">
    <property type="protein sequence ID" value="PHG20244.1"/>
    <property type="molecule type" value="Genomic_DNA"/>
</dbReference>
<name>A0ABD6TPH8_9BACI</name>
<dbReference type="Pfam" id="PF00535">
    <property type="entry name" value="Glycos_transf_2"/>
    <property type="match status" value="1"/>
</dbReference>
<evidence type="ECO:0000313" key="3">
    <source>
        <dbReference type="EMBL" id="PHG20244.1"/>
    </source>
</evidence>
<comment type="similarity">
    <text evidence="1">Belongs to the glycosyltransferase 2 family.</text>
</comment>
<dbReference type="Gene3D" id="3.90.550.10">
    <property type="entry name" value="Spore Coat Polysaccharide Biosynthesis Protein SpsA, Chain A"/>
    <property type="match status" value="1"/>
</dbReference>
<accession>A0ABD6TPH8</accession>
<keyword evidence="3" id="KW-0808">Transferase</keyword>
<dbReference type="InterPro" id="IPR029044">
    <property type="entry name" value="Nucleotide-diphossugar_trans"/>
</dbReference>
<evidence type="ECO:0000313" key="4">
    <source>
        <dbReference type="Proteomes" id="UP000225062"/>
    </source>
</evidence>
<dbReference type="AlphaFoldDB" id="A0ABD6TPH8"/>
<dbReference type="FunFam" id="3.90.550.10:FF:000120">
    <property type="entry name" value="Glycosyl transferase, family 2"/>
    <property type="match status" value="1"/>
</dbReference>
<dbReference type="RefSeq" id="WP_098149840.1">
    <property type="nucleotide sequence ID" value="NZ_NUBB01000014.1"/>
</dbReference>
<reference evidence="3 4" key="1">
    <citation type="submission" date="2017-09" db="EMBL/GenBank/DDBJ databases">
        <title>Large-scale bioinformatics analysis of Bacillus genomes uncovers conserved roles of natural products in bacterial physiology.</title>
        <authorList>
            <consortium name="Agbiome Team Llc"/>
            <person name="Bleich R.M."/>
            <person name="Grubbs K.J."/>
            <person name="Santa Maria K.C."/>
            <person name="Allen S.E."/>
            <person name="Farag S."/>
            <person name="Shank E.A."/>
            <person name="Bowers A."/>
        </authorList>
    </citation>
    <scope>NUCLEOTIDE SEQUENCE [LARGE SCALE GENOMIC DNA]</scope>
    <source>
        <strain evidence="3 4">AFS032503</strain>
    </source>
</reference>
<feature type="domain" description="Glycosyltransferase 2-like" evidence="2">
    <location>
        <begin position="11"/>
        <end position="124"/>
    </location>
</feature>
<dbReference type="PANTHER" id="PTHR22916">
    <property type="entry name" value="GLYCOSYLTRANSFERASE"/>
    <property type="match status" value="1"/>
</dbReference>
<dbReference type="Proteomes" id="UP000225062">
    <property type="component" value="Unassembled WGS sequence"/>
</dbReference>
<dbReference type="SUPFAM" id="SSF53448">
    <property type="entry name" value="Nucleotide-diphospho-sugar transferases"/>
    <property type="match status" value="1"/>
</dbReference>
<evidence type="ECO:0000256" key="1">
    <source>
        <dbReference type="ARBA" id="ARBA00006739"/>
    </source>
</evidence>